<evidence type="ECO:0000256" key="8">
    <source>
        <dbReference type="ARBA" id="ARBA00023128"/>
    </source>
</evidence>
<evidence type="ECO:0000256" key="6">
    <source>
        <dbReference type="ARBA" id="ARBA00022792"/>
    </source>
</evidence>
<proteinExistence type="inferred from homology"/>
<dbReference type="InterPro" id="IPR036249">
    <property type="entry name" value="Thioredoxin-like_sf"/>
</dbReference>
<evidence type="ECO:0000256" key="3">
    <source>
        <dbReference type="ARBA" id="ARBA00008939"/>
    </source>
</evidence>
<evidence type="ECO:0000259" key="10">
    <source>
        <dbReference type="SMART" id="SM00916"/>
    </source>
</evidence>
<dbReference type="PIRSF" id="PIRSF005822">
    <property type="entry name" value="NDUA2"/>
    <property type="match status" value="1"/>
</dbReference>
<dbReference type="SUPFAM" id="SSF52833">
    <property type="entry name" value="Thioredoxin-like"/>
    <property type="match status" value="1"/>
</dbReference>
<dbReference type="Pfam" id="PF05047">
    <property type="entry name" value="L51_S25_CI-B8"/>
    <property type="match status" value="1"/>
</dbReference>
<comment type="subcellular location">
    <subcellularLocation>
        <location evidence="2">Mitochondrion inner membrane</location>
        <topology evidence="2">Peripheral membrane protein</topology>
        <orientation evidence="2">Matrix side</orientation>
    </subcellularLocation>
</comment>
<evidence type="ECO:0000256" key="7">
    <source>
        <dbReference type="ARBA" id="ARBA00022982"/>
    </source>
</evidence>
<keyword evidence="12" id="KW-1185">Reference proteome</keyword>
<comment type="similarity">
    <text evidence="3">Belongs to the complex I NDUFA2 subunit family.</text>
</comment>
<protein>
    <recommendedName>
        <fullName evidence="10">Ribosomal protein/NADH dehydrogenase domain-containing protein</fullName>
    </recommendedName>
</protein>
<sequence length="100" mass="11405">MIFKGLSSQLLELRVHLSPNSTGSKGLREFVKSNYKKIKDDNPKLPFLVREAENSPARIFARYAKGFEKRLNLENLSEKQIEAQLKTLEVLTAPSSKPQF</sequence>
<comment type="caution">
    <text evidence="11">The sequence shown here is derived from an EMBL/GenBank/DDBJ whole genome shotgun (WGS) entry which is preliminary data.</text>
</comment>
<dbReference type="EMBL" id="JADGJW010000529">
    <property type="protein sequence ID" value="KAJ3215653.1"/>
    <property type="molecule type" value="Genomic_DNA"/>
</dbReference>
<keyword evidence="9" id="KW-0472">Membrane</keyword>
<keyword evidence="4" id="KW-0813">Transport</keyword>
<gene>
    <name evidence="11" type="ORF">HK099_006254</name>
</gene>
<name>A0AAD5TZ64_9FUNG</name>
<keyword evidence="6" id="KW-0999">Mitochondrion inner membrane</keyword>
<evidence type="ECO:0000256" key="2">
    <source>
        <dbReference type="ARBA" id="ARBA00004443"/>
    </source>
</evidence>
<keyword evidence="8" id="KW-0496">Mitochondrion</keyword>
<organism evidence="11 12">
    <name type="scientific">Clydaea vesicula</name>
    <dbReference type="NCBI Taxonomy" id="447962"/>
    <lineage>
        <taxon>Eukaryota</taxon>
        <taxon>Fungi</taxon>
        <taxon>Fungi incertae sedis</taxon>
        <taxon>Chytridiomycota</taxon>
        <taxon>Chytridiomycota incertae sedis</taxon>
        <taxon>Chytridiomycetes</taxon>
        <taxon>Lobulomycetales</taxon>
        <taxon>Lobulomycetaceae</taxon>
        <taxon>Clydaea</taxon>
    </lineage>
</organism>
<evidence type="ECO:0000256" key="4">
    <source>
        <dbReference type="ARBA" id="ARBA00022448"/>
    </source>
</evidence>
<dbReference type="InterPro" id="IPR007741">
    <property type="entry name" value="Ribosomal_mL43/mS25/NADH_DH"/>
</dbReference>
<dbReference type="InterPro" id="IPR016464">
    <property type="entry name" value="NADH_Ub_cplx-1_asu_su-2"/>
</dbReference>
<dbReference type="SMART" id="SM00916">
    <property type="entry name" value="L51_S25_CI-B8"/>
    <property type="match status" value="1"/>
</dbReference>
<keyword evidence="5" id="KW-0679">Respiratory chain</keyword>
<evidence type="ECO:0000313" key="11">
    <source>
        <dbReference type="EMBL" id="KAJ3215653.1"/>
    </source>
</evidence>
<dbReference type="GO" id="GO:0005743">
    <property type="term" value="C:mitochondrial inner membrane"/>
    <property type="evidence" value="ECO:0007669"/>
    <property type="project" value="UniProtKB-SubCell"/>
</dbReference>
<keyword evidence="7" id="KW-0249">Electron transport</keyword>
<accession>A0AAD5TZ64</accession>
<comment type="function">
    <text evidence="1">Accessory subunit of the mitochondrial membrane respiratory chain NADH dehydrogenase (Complex I), that is believed not to be involved in catalysis. Complex I functions in the transfer of electrons from NADH to the respiratory chain. The immediate electron acceptor for the enzyme is believed to be ubiquinone.</text>
</comment>
<dbReference type="Gene3D" id="3.40.30.10">
    <property type="entry name" value="Glutaredoxin"/>
    <property type="match status" value="1"/>
</dbReference>
<dbReference type="Proteomes" id="UP001211065">
    <property type="component" value="Unassembled WGS sequence"/>
</dbReference>
<evidence type="ECO:0000256" key="5">
    <source>
        <dbReference type="ARBA" id="ARBA00022660"/>
    </source>
</evidence>
<reference evidence="11" key="1">
    <citation type="submission" date="2020-05" db="EMBL/GenBank/DDBJ databases">
        <title>Phylogenomic resolution of chytrid fungi.</title>
        <authorList>
            <person name="Stajich J.E."/>
            <person name="Amses K."/>
            <person name="Simmons R."/>
            <person name="Seto K."/>
            <person name="Myers J."/>
            <person name="Bonds A."/>
            <person name="Quandt C.A."/>
            <person name="Barry K."/>
            <person name="Liu P."/>
            <person name="Grigoriev I."/>
            <person name="Longcore J.E."/>
            <person name="James T.Y."/>
        </authorList>
    </citation>
    <scope>NUCLEOTIDE SEQUENCE</scope>
    <source>
        <strain evidence="11">JEL0476</strain>
    </source>
</reference>
<dbReference type="PANTHER" id="PTHR12878">
    <property type="entry name" value="NADH-UBIQUINONE OXIDOREDUCTASE B8 SUBUNIT"/>
    <property type="match status" value="1"/>
</dbReference>
<dbReference type="AlphaFoldDB" id="A0AAD5TZ64"/>
<feature type="domain" description="Ribosomal protein/NADH dehydrogenase" evidence="10">
    <location>
        <begin position="20"/>
        <end position="90"/>
    </location>
</feature>
<evidence type="ECO:0000256" key="1">
    <source>
        <dbReference type="ARBA" id="ARBA00003195"/>
    </source>
</evidence>
<dbReference type="PANTHER" id="PTHR12878:SF0">
    <property type="entry name" value="NADH DEHYDROGENASE [UBIQUINONE] 1 ALPHA SUBCOMPLEX SUBUNIT 2"/>
    <property type="match status" value="1"/>
</dbReference>
<evidence type="ECO:0000256" key="9">
    <source>
        <dbReference type="ARBA" id="ARBA00023136"/>
    </source>
</evidence>
<evidence type="ECO:0000313" key="12">
    <source>
        <dbReference type="Proteomes" id="UP001211065"/>
    </source>
</evidence>